<evidence type="ECO:0000256" key="1">
    <source>
        <dbReference type="SAM" id="Coils"/>
    </source>
</evidence>
<dbReference type="PANTHER" id="PTHR34523">
    <property type="entry name" value="COILED-COIL DOMAIN-CONTAINING PROTEIN 138"/>
    <property type="match status" value="1"/>
</dbReference>
<dbReference type="Pfam" id="PF21035">
    <property type="entry name" value="CCDC138_C"/>
    <property type="match status" value="1"/>
</dbReference>
<name>A0A507D110_9FUNG</name>
<dbReference type="InterPro" id="IPR038798">
    <property type="entry name" value="CCDC138"/>
</dbReference>
<keyword evidence="4" id="KW-1185">Reference proteome</keyword>
<comment type="caution">
    <text evidence="3">The sequence shown here is derived from an EMBL/GenBank/DDBJ whole genome shotgun (WGS) entry which is preliminary data.</text>
</comment>
<dbReference type="InterPro" id="IPR048750">
    <property type="entry name" value="CCDC138_C"/>
</dbReference>
<evidence type="ECO:0000313" key="4">
    <source>
        <dbReference type="Proteomes" id="UP000317494"/>
    </source>
</evidence>
<evidence type="ECO:0000259" key="2">
    <source>
        <dbReference type="Pfam" id="PF21035"/>
    </source>
</evidence>
<accession>A0A507D110</accession>
<sequence>MYLSRALLLVQLQGTQPHLHSCHSSQMPAVGREDDAVSVSSQVSLLDHLSKSERIIRGKVELDWNALPSELSHVVPLAGNSEREATSLARDPSRTHAVAATTRLTAADPSKPPVLAAHAHSIPANQEEGNKRGDSKKVYNFHNCQFDIVPRDDLIEGHKGLLTKPAEISGILNGRSPNREGVSRHESADLDDLLGRLNRLGDEGTGIGLPVECATGQVLPDPDMTIDDLSLPNDSVLSNQRSMSMLLDSSSAKHEGPFKASVQSSRPSFLNIETASHLHAELTDLSTQLQEKSRQLKQQARDLEIRERKIQDAEARVQEVVDKRLATEITKREDAWRKDVDQIIRKYDETLDDFAKENKRISSSMREVITLNRSLREQVTASALDIESRDKLIEGQSYQIRQIRDRNERLKNSLASEKATKPIVLEVERWKQEKEAASTKKFEELKRMVLTGKRPTHTTATQTYDSILGGSFDGGQLQIEESMIERRDNELDSAKEILINYLCEVHRTTLKYMPLAASIPDIAVTAADEMSIVARNVVDEVIEVMQSRSREVFLSISFVIKQSAEFSLSSSFWEFVLSFVRLGNLSMQQKHGLADVVFRNYISRQDSRDDTMIVLMQLVLLASVGQAEIIESVLDDLVSRMVNDSYKMAFLDHGGVEFMHTLLRRGDRPGIPLLASGILLHLCSDGDWLATFLTQCARPRVVNSCAVALGSSVDSALHRGPANDKMRVVGENVSVLLQKLSKLPSSHLLFKSNSNLMERLVSIAECGRHDTNNDRRFSEFLLLNVQSIMRNIA</sequence>
<protein>
    <recommendedName>
        <fullName evidence="2">Coiled-coil domain-containing protein</fullName>
    </recommendedName>
</protein>
<dbReference type="VEuPathDB" id="FungiDB:SeMB42_g04100"/>
<gene>
    <name evidence="3" type="ORF">SeMB42_g04100</name>
</gene>
<feature type="coiled-coil region" evidence="1">
    <location>
        <begin position="279"/>
        <end position="323"/>
    </location>
</feature>
<evidence type="ECO:0000313" key="3">
    <source>
        <dbReference type="EMBL" id="TPX45122.1"/>
    </source>
</evidence>
<proteinExistence type="predicted"/>
<dbReference type="InterPro" id="IPR011989">
    <property type="entry name" value="ARM-like"/>
</dbReference>
<dbReference type="EMBL" id="QEAN01000159">
    <property type="protein sequence ID" value="TPX45122.1"/>
    <property type="molecule type" value="Genomic_DNA"/>
</dbReference>
<dbReference type="Gene3D" id="1.25.10.10">
    <property type="entry name" value="Leucine-rich Repeat Variant"/>
    <property type="match status" value="1"/>
</dbReference>
<reference evidence="3 4" key="1">
    <citation type="journal article" date="2019" name="Sci. Rep.">
        <title>Comparative genomics of chytrid fungi reveal insights into the obligate biotrophic and pathogenic lifestyle of Synchytrium endobioticum.</title>
        <authorList>
            <person name="van de Vossenberg B.T.L.H."/>
            <person name="Warris S."/>
            <person name="Nguyen H.D.T."/>
            <person name="van Gent-Pelzer M.P.E."/>
            <person name="Joly D.L."/>
            <person name="van de Geest H.C."/>
            <person name="Bonants P.J.M."/>
            <person name="Smith D.S."/>
            <person name="Levesque C.A."/>
            <person name="van der Lee T.A.J."/>
        </authorList>
    </citation>
    <scope>NUCLEOTIDE SEQUENCE [LARGE SCALE GENOMIC DNA]</scope>
    <source>
        <strain evidence="3 4">MB42</strain>
    </source>
</reference>
<keyword evidence="1" id="KW-0175">Coiled coil</keyword>
<dbReference type="AlphaFoldDB" id="A0A507D110"/>
<dbReference type="PANTHER" id="PTHR34523:SF1">
    <property type="entry name" value="COILED-COIL DOMAIN-CONTAINING PROTEIN 138"/>
    <property type="match status" value="1"/>
</dbReference>
<organism evidence="3 4">
    <name type="scientific">Synchytrium endobioticum</name>
    <dbReference type="NCBI Taxonomy" id="286115"/>
    <lineage>
        <taxon>Eukaryota</taxon>
        <taxon>Fungi</taxon>
        <taxon>Fungi incertae sedis</taxon>
        <taxon>Chytridiomycota</taxon>
        <taxon>Chytridiomycota incertae sedis</taxon>
        <taxon>Chytridiomycetes</taxon>
        <taxon>Synchytriales</taxon>
        <taxon>Synchytriaceae</taxon>
        <taxon>Synchytrium</taxon>
    </lineage>
</organism>
<dbReference type="Proteomes" id="UP000317494">
    <property type="component" value="Unassembled WGS sequence"/>
</dbReference>
<feature type="domain" description="Coiled-coil" evidence="2">
    <location>
        <begin position="610"/>
        <end position="792"/>
    </location>
</feature>